<dbReference type="InterPro" id="IPR056737">
    <property type="entry name" value="Beta-prop_ATRN-MKLN-like"/>
</dbReference>
<dbReference type="AlphaFoldDB" id="A0A8J1TP82"/>
<dbReference type="PANTHER" id="PTHR45632:SF3">
    <property type="entry name" value="KELCH-LIKE PROTEIN 32"/>
    <property type="match status" value="1"/>
</dbReference>
<dbReference type="SUPFAM" id="SSF117281">
    <property type="entry name" value="Kelch motif"/>
    <property type="match status" value="1"/>
</dbReference>
<dbReference type="SUPFAM" id="SSF54695">
    <property type="entry name" value="POZ domain"/>
    <property type="match status" value="1"/>
</dbReference>
<sequence>MFSKRIKEETSQRLSGGDKIYVSLGSGPGTVSATAQKGFNKMRIDDVLCDYTIKVEGKQLKVHKALLAAVSDYFRSMFTGGMLESKQDFVELKDTSVSGVEAVLDFIYTGELAINIECVNDILATASLTQVEDALKLCELFLQDALDPYNCLEVLNIADVYNLEDTKQHCQQYITGNFERITHTDEFSKITVEQLERIVCREDLGIDSELNLFFNLMLWIAYDRREREKHATRLLKHVRFGLISPEDIVDEIQAHSIMNTNSECRKFVDEALKYHVLPLRQPLSNMQSIRTQVRGEPALIVHDTNESPEQLRLVPKNMQWEKLPNAPQLRVSTASLATHNNFLFVCGGKKTPTADPNNILRMYNPASDKWTTLANMRECRSGFPLVELDEKLYALGGETVDSICTSTVEQYCIEKCKWQDVKPLPQGLISHAACACKSKLYVSGGYNTSIQRQSTMYSYHPAIDKWDHLQPMIKVRSRHTMCSNNVDEVFVIDCLSDHIETYNVNTDQWTLLDRVDLAALHISLPVRECRIVTNNTDVYFISEQVDDPTDSTNFKLDLKSMSVRKFERYTGLDSKPFGYFLTIPLKGEPLKL</sequence>
<dbReference type="Pfam" id="PF00651">
    <property type="entry name" value="BTB"/>
    <property type="match status" value="1"/>
</dbReference>
<accession>A0A8J1TP82</accession>
<dbReference type="PROSITE" id="PS50097">
    <property type="entry name" value="BTB"/>
    <property type="match status" value="1"/>
</dbReference>
<organism evidence="1 2">
    <name type="scientific">Owenia fusiformis</name>
    <name type="common">Polychaete worm</name>
    <dbReference type="NCBI Taxonomy" id="6347"/>
    <lineage>
        <taxon>Eukaryota</taxon>
        <taxon>Metazoa</taxon>
        <taxon>Spiralia</taxon>
        <taxon>Lophotrochozoa</taxon>
        <taxon>Annelida</taxon>
        <taxon>Polychaeta</taxon>
        <taxon>Sedentaria</taxon>
        <taxon>Canalipalpata</taxon>
        <taxon>Sabellida</taxon>
        <taxon>Oweniida</taxon>
        <taxon>Oweniidae</taxon>
        <taxon>Owenia</taxon>
    </lineage>
</organism>
<evidence type="ECO:0000313" key="2">
    <source>
        <dbReference type="Proteomes" id="UP000749559"/>
    </source>
</evidence>
<name>A0A8J1TP82_OWEFU</name>
<dbReference type="OrthoDB" id="1925334at2759"/>
<gene>
    <name evidence="1" type="ORF">OFUS_LOCUS2025</name>
</gene>
<dbReference type="Pfam" id="PF07707">
    <property type="entry name" value="BACK"/>
    <property type="match status" value="1"/>
</dbReference>
<protein>
    <submittedName>
        <fullName evidence="1">Uncharacterized protein</fullName>
    </submittedName>
</protein>
<evidence type="ECO:0000313" key="1">
    <source>
        <dbReference type="EMBL" id="CAH1774599.1"/>
    </source>
</evidence>
<comment type="caution">
    <text evidence="1">The sequence shown here is derived from an EMBL/GenBank/DDBJ whole genome shotgun (WGS) entry which is preliminary data.</text>
</comment>
<dbReference type="SMART" id="SM00875">
    <property type="entry name" value="BACK"/>
    <property type="match status" value="1"/>
</dbReference>
<dbReference type="Gene3D" id="1.25.40.420">
    <property type="match status" value="1"/>
</dbReference>
<proteinExistence type="predicted"/>
<dbReference type="SMART" id="SM00612">
    <property type="entry name" value="Kelch"/>
    <property type="match status" value="3"/>
</dbReference>
<keyword evidence="2" id="KW-1185">Reference proteome</keyword>
<dbReference type="FunFam" id="1.25.40.420:FF:000001">
    <property type="entry name" value="Kelch-like family member 12"/>
    <property type="match status" value="1"/>
</dbReference>
<dbReference type="SMART" id="SM00225">
    <property type="entry name" value="BTB"/>
    <property type="match status" value="1"/>
</dbReference>
<dbReference type="EMBL" id="CAIIXF020000001">
    <property type="protein sequence ID" value="CAH1774599.1"/>
    <property type="molecule type" value="Genomic_DNA"/>
</dbReference>
<dbReference type="InterPro" id="IPR011333">
    <property type="entry name" value="SKP1/BTB/POZ_sf"/>
</dbReference>
<reference evidence="1" key="1">
    <citation type="submission" date="2022-03" db="EMBL/GenBank/DDBJ databases">
        <authorList>
            <person name="Martin C."/>
        </authorList>
    </citation>
    <scope>NUCLEOTIDE SEQUENCE</scope>
</reference>
<dbReference type="PANTHER" id="PTHR45632">
    <property type="entry name" value="LD33804P"/>
    <property type="match status" value="1"/>
</dbReference>
<dbReference type="PIRSF" id="PIRSF037037">
    <property type="entry name" value="Kelch-like_protein_gigaxonin"/>
    <property type="match status" value="1"/>
</dbReference>
<dbReference type="InterPro" id="IPR011705">
    <property type="entry name" value="BACK"/>
</dbReference>
<dbReference type="Pfam" id="PF24981">
    <property type="entry name" value="Beta-prop_ATRN-LZTR1"/>
    <property type="match status" value="1"/>
</dbReference>
<dbReference type="Gene3D" id="2.120.10.80">
    <property type="entry name" value="Kelch-type beta propeller"/>
    <property type="match status" value="1"/>
</dbReference>
<dbReference type="InterPro" id="IPR015915">
    <property type="entry name" value="Kelch-typ_b-propeller"/>
</dbReference>
<dbReference type="Gene3D" id="3.30.710.10">
    <property type="entry name" value="Potassium Channel Kv1.1, Chain A"/>
    <property type="match status" value="1"/>
</dbReference>
<dbReference type="InterPro" id="IPR017096">
    <property type="entry name" value="BTB-kelch_protein"/>
</dbReference>
<dbReference type="Proteomes" id="UP000749559">
    <property type="component" value="Unassembled WGS sequence"/>
</dbReference>
<dbReference type="InterPro" id="IPR006652">
    <property type="entry name" value="Kelch_1"/>
</dbReference>
<dbReference type="InterPro" id="IPR000210">
    <property type="entry name" value="BTB/POZ_dom"/>
</dbReference>